<feature type="active site" description="Charge relay system" evidence="3">
    <location>
        <position position="251"/>
    </location>
</feature>
<comment type="similarity">
    <text evidence="1">Belongs to the peptidase S66 family.</text>
</comment>
<dbReference type="STRING" id="525373.HMPREF0766_12682"/>
<dbReference type="Pfam" id="PF17676">
    <property type="entry name" value="Peptidase_S66C"/>
    <property type="match status" value="1"/>
</dbReference>
<dbReference type="AlphaFoldDB" id="D7VNW2"/>
<dbReference type="PIRSF" id="PIRSF028757">
    <property type="entry name" value="LD-carboxypeptidase"/>
    <property type="match status" value="1"/>
</dbReference>
<accession>D7VNW2</accession>
<feature type="domain" description="LD-carboxypeptidase C-terminal" evidence="5">
    <location>
        <begin position="217"/>
        <end position="336"/>
    </location>
</feature>
<dbReference type="EMBL" id="ACHA02000011">
    <property type="protein sequence ID" value="EFK57609.1"/>
    <property type="molecule type" value="Genomic_DNA"/>
</dbReference>
<evidence type="ECO:0000259" key="4">
    <source>
        <dbReference type="Pfam" id="PF02016"/>
    </source>
</evidence>
<keyword evidence="2" id="KW-0378">Hydrolase</keyword>
<dbReference type="InterPro" id="IPR027461">
    <property type="entry name" value="Carboxypeptidase_A_C_sf"/>
</dbReference>
<dbReference type="CDD" id="cd07062">
    <property type="entry name" value="Peptidase_S66_mccF_like"/>
    <property type="match status" value="1"/>
</dbReference>
<dbReference type="SUPFAM" id="SSF141986">
    <property type="entry name" value="LD-carboxypeptidase A C-terminal domain-like"/>
    <property type="match status" value="1"/>
</dbReference>
<dbReference type="InterPro" id="IPR029062">
    <property type="entry name" value="Class_I_gatase-like"/>
</dbReference>
<dbReference type="Proteomes" id="UP000006258">
    <property type="component" value="Unassembled WGS sequence"/>
</dbReference>
<feature type="active site" description="Nucleophile" evidence="3">
    <location>
        <position position="122"/>
    </location>
</feature>
<comment type="caution">
    <text evidence="6">The sequence shown here is derived from an EMBL/GenBank/DDBJ whole genome shotgun (WGS) entry which is preliminary data.</text>
</comment>
<evidence type="ECO:0000256" key="3">
    <source>
        <dbReference type="PIRSR" id="PIRSR028757-1"/>
    </source>
</evidence>
<keyword evidence="7" id="KW-1185">Reference proteome</keyword>
<feature type="domain" description="LD-carboxypeptidase N-terminal" evidence="4">
    <location>
        <begin position="22"/>
        <end position="141"/>
    </location>
</feature>
<proteinExistence type="inferred from homology"/>
<dbReference type="PANTHER" id="PTHR30237:SF4">
    <property type="entry name" value="LD-CARBOXYPEPTIDASE C-TERMINAL DOMAIN-CONTAINING PROTEIN"/>
    <property type="match status" value="1"/>
</dbReference>
<reference evidence="6" key="1">
    <citation type="submission" date="2010-07" db="EMBL/GenBank/DDBJ databases">
        <authorList>
            <person name="Muzny D."/>
            <person name="Qin X."/>
            <person name="Buhay C."/>
            <person name="Dugan-Rocha S."/>
            <person name="Ding Y."/>
            <person name="Chen G."/>
            <person name="Hawes A."/>
            <person name="Holder M."/>
            <person name="Jhangiani S."/>
            <person name="Johnson A."/>
            <person name="Khan Z."/>
            <person name="Li Z."/>
            <person name="Liu W."/>
            <person name="Liu X."/>
            <person name="Perez L."/>
            <person name="Shen H."/>
            <person name="Wang Q."/>
            <person name="Watt J."/>
            <person name="Xi L."/>
            <person name="Xin Y."/>
            <person name="Zhou J."/>
            <person name="Deng J."/>
            <person name="Jiang H."/>
            <person name="Liu Y."/>
            <person name="Qu J."/>
            <person name="Song X.-Z."/>
            <person name="Zhang L."/>
            <person name="Villasana D."/>
            <person name="Johnson A."/>
            <person name="Liu J."/>
            <person name="Liyanage D."/>
            <person name="Lorensuhewa L."/>
            <person name="Robinson T."/>
            <person name="Song A."/>
            <person name="Song B.-B."/>
            <person name="Dinh H."/>
            <person name="Thornton R."/>
            <person name="Coyle M."/>
            <person name="Francisco L."/>
            <person name="Jackson L."/>
            <person name="Javaid M."/>
            <person name="Korchina V."/>
            <person name="Kovar C."/>
            <person name="Mata R."/>
            <person name="Mathew T."/>
            <person name="Ngo R."/>
            <person name="Nguyen L."/>
            <person name="Nguyen N."/>
            <person name="Okwuonu G."/>
            <person name="Ongeri F."/>
            <person name="Pham C."/>
            <person name="Simmons D."/>
            <person name="Wilczek-Boney K."/>
            <person name="Hale W."/>
            <person name="Jakkamsetti A."/>
            <person name="Pham P."/>
            <person name="Ruth R."/>
            <person name="San Lucas F."/>
            <person name="Warren J."/>
            <person name="Zhang J."/>
            <person name="Zhao Z."/>
            <person name="Zhou C."/>
            <person name="Zhu D."/>
            <person name="Lee S."/>
            <person name="Bess C."/>
            <person name="Blankenburg K."/>
            <person name="Forbes L."/>
            <person name="Fu Q."/>
            <person name="Gubbala S."/>
            <person name="Hirani K."/>
            <person name="Jayaseelan J.C."/>
            <person name="Lara F."/>
            <person name="Munidasa M."/>
            <person name="Palculict T."/>
            <person name="Patil S."/>
            <person name="Pu L.-L."/>
            <person name="Saada N."/>
            <person name="Tang L."/>
            <person name="Weissenberger G."/>
            <person name="Zhu Y."/>
            <person name="Hemphill L."/>
            <person name="Shang Y."/>
            <person name="Youmans B."/>
            <person name="Ayvaz T."/>
            <person name="Ross M."/>
            <person name="Santibanez J."/>
            <person name="Aqrawi P."/>
            <person name="Gross S."/>
            <person name="Joshi V."/>
            <person name="Fowler G."/>
            <person name="Nazareth L."/>
            <person name="Reid J."/>
            <person name="Worley K."/>
            <person name="Petrosino J."/>
            <person name="Highlander S."/>
            <person name="Gibbs R."/>
        </authorList>
    </citation>
    <scope>NUCLEOTIDE SEQUENCE [LARGE SCALE GENOMIC DNA]</scope>
    <source>
        <strain evidence="6">ATCC 33861</strain>
    </source>
</reference>
<organism evidence="6 7">
    <name type="scientific">Sphingobacterium spiritivorum ATCC 33861</name>
    <dbReference type="NCBI Taxonomy" id="525373"/>
    <lineage>
        <taxon>Bacteria</taxon>
        <taxon>Pseudomonadati</taxon>
        <taxon>Bacteroidota</taxon>
        <taxon>Sphingobacteriia</taxon>
        <taxon>Sphingobacteriales</taxon>
        <taxon>Sphingobacteriaceae</taxon>
        <taxon>Sphingobacterium</taxon>
    </lineage>
</organism>
<dbReference type="HOGENOM" id="CLU_034346_1_0_10"/>
<dbReference type="PANTHER" id="PTHR30237">
    <property type="entry name" value="MURAMOYLTETRAPEPTIDE CARBOXYPEPTIDASE"/>
    <property type="match status" value="1"/>
</dbReference>
<feature type="active site" description="Charge relay system" evidence="3">
    <location>
        <position position="321"/>
    </location>
</feature>
<dbReference type="GO" id="GO:0004180">
    <property type="term" value="F:carboxypeptidase activity"/>
    <property type="evidence" value="ECO:0007669"/>
    <property type="project" value="UniProtKB-KW"/>
</dbReference>
<dbReference type="InterPro" id="IPR003507">
    <property type="entry name" value="S66_fam"/>
</dbReference>
<evidence type="ECO:0000256" key="1">
    <source>
        <dbReference type="ARBA" id="ARBA00010233"/>
    </source>
</evidence>
<protein>
    <submittedName>
        <fullName evidence="6">LD-carboxypeptidase</fullName>
    </submittedName>
</protein>
<gene>
    <name evidence="6" type="ORF">HMPREF0766_12682</name>
</gene>
<dbReference type="eggNOG" id="COG1619">
    <property type="taxonomic scope" value="Bacteria"/>
</dbReference>
<evidence type="ECO:0000313" key="7">
    <source>
        <dbReference type="Proteomes" id="UP000006258"/>
    </source>
</evidence>
<dbReference type="InterPro" id="IPR027478">
    <property type="entry name" value="LdcA_N"/>
</dbReference>
<sequence>MHNNEVLMKLIAPKALSNGDKVATISMSWGAAGELPYRYLKGKERLNQIFNLEVTETRHALRPAQWIYNNPEARANDLMEAFSDPSVKAVISNIGGDDSIRMLKYIDLNVIRDNPKIFLGFSDSTITHFICLKAGLSSFYGTSLLVGFAENQAMHDYQIKDLRKTLFSSSAIGQIHPNKEGWTTEFLDWFDITLQDVKRTLSPVDDWNFIRGTTTVQGRLIGGCMEVLEMLKGTDYWPAPEVWKDSILFFETSEDKPKPEYIRWWLRNYAATGILKSAKGIIFGRPYDNLYTEQYETEILKVLDEEGLYDMPVITRMDFGHTCPTFTIPYGRLAEINCLNKTFSILENGVS</sequence>
<dbReference type="Gene3D" id="3.50.30.60">
    <property type="entry name" value="LD-carboxypeptidase A C-terminal domain-like"/>
    <property type="match status" value="1"/>
</dbReference>
<evidence type="ECO:0000259" key="5">
    <source>
        <dbReference type="Pfam" id="PF17676"/>
    </source>
</evidence>
<dbReference type="Pfam" id="PF02016">
    <property type="entry name" value="Peptidase_S66"/>
    <property type="match status" value="1"/>
</dbReference>
<evidence type="ECO:0000256" key="2">
    <source>
        <dbReference type="ARBA" id="ARBA00022801"/>
    </source>
</evidence>
<evidence type="ECO:0000313" key="6">
    <source>
        <dbReference type="EMBL" id="EFK57609.1"/>
    </source>
</evidence>
<name>D7VNW2_SPHSI</name>
<dbReference type="SUPFAM" id="SSF52317">
    <property type="entry name" value="Class I glutamine amidotransferase-like"/>
    <property type="match status" value="1"/>
</dbReference>
<dbReference type="InterPro" id="IPR040921">
    <property type="entry name" value="Peptidase_S66C"/>
</dbReference>
<dbReference type="InterPro" id="IPR040449">
    <property type="entry name" value="Peptidase_S66_N"/>
</dbReference>
<dbReference type="Gene3D" id="3.40.50.10740">
    <property type="entry name" value="Class I glutamine amidotransferase-like"/>
    <property type="match status" value="1"/>
</dbReference>